<dbReference type="InterPro" id="IPR053842">
    <property type="entry name" value="NikA-like"/>
</dbReference>
<sequence length="98" mass="10886">MTDRRNNVVKVWLSDEELRQIDESILREGLSNRAEYLRQCGLAPHPANADLAEITGRLGLAINALDPGKTKTVTQLRYELRALTDALLSSVEATDARP</sequence>
<proteinExistence type="predicted"/>
<dbReference type="Pfam" id="PF21983">
    <property type="entry name" value="NikA-like"/>
    <property type="match status" value="1"/>
</dbReference>
<dbReference type="RefSeq" id="WP_128210464.1">
    <property type="nucleotide sequence ID" value="NZ_JBHRSO010000036.1"/>
</dbReference>
<name>A0A443J7M2_9RHOB</name>
<organism evidence="1 2">
    <name type="scientific">Paenirhodobacter populi</name>
    <dbReference type="NCBI Taxonomy" id="2306993"/>
    <lineage>
        <taxon>Bacteria</taxon>
        <taxon>Pseudomonadati</taxon>
        <taxon>Pseudomonadota</taxon>
        <taxon>Alphaproteobacteria</taxon>
        <taxon>Rhodobacterales</taxon>
        <taxon>Rhodobacter group</taxon>
        <taxon>Paenirhodobacter</taxon>
    </lineage>
</organism>
<comment type="caution">
    <text evidence="1">The sequence shown here is derived from an EMBL/GenBank/DDBJ whole genome shotgun (WGS) entry which is preliminary data.</text>
</comment>
<dbReference type="EMBL" id="SAUZ01000042">
    <property type="protein sequence ID" value="RWR16493.1"/>
    <property type="molecule type" value="Genomic_DNA"/>
</dbReference>
<evidence type="ECO:0008006" key="3">
    <source>
        <dbReference type="Google" id="ProtNLM"/>
    </source>
</evidence>
<gene>
    <name evidence="1" type="ORF">D2T30_21475</name>
</gene>
<reference evidence="1 2" key="1">
    <citation type="submission" date="2019-01" db="EMBL/GenBank/DDBJ databases">
        <title>Sinorhodobacter populi sp. nov. isolated from the symptomatic bark tissue of Populus euramericana canker.</title>
        <authorList>
            <person name="Xu G."/>
        </authorList>
    </citation>
    <scope>NUCLEOTIDE SEQUENCE [LARGE SCALE GENOMIC DNA]</scope>
    <source>
        <strain evidence="1 2">SK2B-1</strain>
    </source>
</reference>
<protein>
    <recommendedName>
        <fullName evidence="3">Mobilization protein</fullName>
    </recommendedName>
</protein>
<evidence type="ECO:0000313" key="1">
    <source>
        <dbReference type="EMBL" id="RWR16493.1"/>
    </source>
</evidence>
<dbReference type="AlphaFoldDB" id="A0A443J7M2"/>
<reference evidence="1 2" key="2">
    <citation type="submission" date="2019-01" db="EMBL/GenBank/DDBJ databases">
        <authorList>
            <person name="Li Y."/>
        </authorList>
    </citation>
    <scope>NUCLEOTIDE SEQUENCE [LARGE SCALE GENOMIC DNA]</scope>
    <source>
        <strain evidence="1 2">SK2B-1</strain>
    </source>
</reference>
<evidence type="ECO:0000313" key="2">
    <source>
        <dbReference type="Proteomes" id="UP000284476"/>
    </source>
</evidence>
<accession>A0A443J7M2</accession>
<dbReference type="Proteomes" id="UP000284476">
    <property type="component" value="Unassembled WGS sequence"/>
</dbReference>